<evidence type="ECO:0000259" key="6">
    <source>
        <dbReference type="PROSITE" id="PS51519"/>
    </source>
</evidence>
<keyword evidence="9" id="KW-1185">Reference proteome</keyword>
<reference evidence="8 9" key="1">
    <citation type="submission" date="2024-02" db="EMBL/GenBank/DDBJ databases">
        <authorList>
            <person name="Vignale AGUSTIN F."/>
            <person name="Sosa J E."/>
            <person name="Modenutti C."/>
        </authorList>
    </citation>
    <scope>NUCLEOTIDE SEQUENCE [LARGE SCALE GENOMIC DNA]</scope>
</reference>
<gene>
    <name evidence="8" type="ORF">ILEXP_LOCUS47833</name>
</gene>
<comment type="caution">
    <text evidence="8">The sequence shown here is derived from an EMBL/GenBank/DDBJ whole genome shotgun (WGS) entry which is preliminary data.</text>
</comment>
<dbReference type="Gene3D" id="3.10.20.90">
    <property type="entry name" value="Phosphatidylinositol 3-kinase Catalytic Subunit, Chain A, domain 1"/>
    <property type="match status" value="1"/>
</dbReference>
<dbReference type="GO" id="GO:0003677">
    <property type="term" value="F:DNA binding"/>
    <property type="evidence" value="ECO:0007669"/>
    <property type="project" value="UniProtKB-KW"/>
</dbReference>
<keyword evidence="1" id="KW-0805">Transcription regulation</keyword>
<dbReference type="InterPro" id="IPR000270">
    <property type="entry name" value="PB1_dom"/>
</dbReference>
<name>A0ABC8UEC3_9AQUA</name>
<sequence length="917" mass="102333">MDFNLMDELLYDGFWLETTDGSNIWQPIPSASTSLNSPLYCFPSSDSRMDYLDPNPHQKGNEETERSIFDDTVPLGYSHEDHFVESQMQNQETTASSGQSKRFLVEGTESNRRLWIAPSKNPRPRISVKKRLMQAIEYLKETTRDRDVLIQIWVPIKRGGRHVLTTNNQPFSLNPNCKSLADYRDVSRSYQFSAEEDSKEFVGLPGRVFLKKLPEWTPDVRFFKREEYPRIKHAQQYNVSGSLAVPVFERGSGTCLGVVEIVTTTQKANYQPELENVRRALEAVDLRSFEILSPPKLKDCNDSYQTALAEIRDLLKAVCDTYELPLAQTWAPCVQQGRGGCRHSDENYTFCVSTIDSACYLPNPKVLDFHKACSEHHLLRGEGVAGGAFMTNQLCFATDITAFSKTEYPLSHHARMFGLHAAVAIRFQSIHTGLDDFVLEFFLPLDCKGSEEQKQILNSLSSMIQQVCHSLRVVTDQEPAEESAFLVGETVTPSGGRLDEETNPKLVSSPSPFQDESSLSADIREAQRKGKSVAISMEYQKEEPEGGFKVTIHRDSNEAAIHHEPVFSEQKQLQQDSGTKRSTKGDGDISSVGWHRSSGARKTGEKRQTKTEKTISLEVLRQYFAGSLNDAAKSIGVCPTTLKRICRQHGINRWPSRKIKKVGHSLRKLQRVIDSVQGAEGAIQLSSFYTSFPELSSPNLPGTSPLSTSKMRLNTQPEGSLVSPGITASKSHSSSGSHSSSSTGTKQPSIAIIASGTGDGLSAVQPGGVLKRVCSNPELHDLCHEETKFPIRSHSHNFFSEHPWLEAPPPLPRSSSQLFCKASTFRVKATWGEVKIRFSMQQNCCFGELQREIVGRFNVDDISKINLKYLDDESEWVLLMCDADLEECMDIHRSSGNHTIKLSLHQASHTTLGSALG</sequence>
<dbReference type="Proteomes" id="UP001642360">
    <property type="component" value="Unassembled WGS sequence"/>
</dbReference>
<feature type="compositionally biased region" description="Low complexity" evidence="5">
    <location>
        <begin position="729"/>
        <end position="746"/>
    </location>
</feature>
<feature type="compositionally biased region" description="Polar residues" evidence="5">
    <location>
        <begin position="696"/>
        <end position="718"/>
    </location>
</feature>
<dbReference type="InterPro" id="IPR045012">
    <property type="entry name" value="NLP"/>
</dbReference>
<organism evidence="8 9">
    <name type="scientific">Ilex paraguariensis</name>
    <name type="common">yerba mate</name>
    <dbReference type="NCBI Taxonomy" id="185542"/>
    <lineage>
        <taxon>Eukaryota</taxon>
        <taxon>Viridiplantae</taxon>
        <taxon>Streptophyta</taxon>
        <taxon>Embryophyta</taxon>
        <taxon>Tracheophyta</taxon>
        <taxon>Spermatophyta</taxon>
        <taxon>Magnoliopsida</taxon>
        <taxon>eudicotyledons</taxon>
        <taxon>Gunneridae</taxon>
        <taxon>Pentapetalae</taxon>
        <taxon>asterids</taxon>
        <taxon>campanulids</taxon>
        <taxon>Aquifoliales</taxon>
        <taxon>Aquifoliaceae</taxon>
        <taxon>Ilex</taxon>
    </lineage>
</organism>
<evidence type="ECO:0000313" key="8">
    <source>
        <dbReference type="EMBL" id="CAK9177916.1"/>
    </source>
</evidence>
<evidence type="ECO:0000313" key="9">
    <source>
        <dbReference type="Proteomes" id="UP001642360"/>
    </source>
</evidence>
<dbReference type="InterPro" id="IPR055081">
    <property type="entry name" value="NLP1-9_GAF"/>
</dbReference>
<feature type="domain" description="RWP-RK" evidence="6">
    <location>
        <begin position="601"/>
        <end position="682"/>
    </location>
</feature>
<dbReference type="InterPro" id="IPR003035">
    <property type="entry name" value="RWP-RK_dom"/>
</dbReference>
<dbReference type="PANTHER" id="PTHR32002:SF46">
    <property type="entry name" value="PROTEIN NLP2"/>
    <property type="match status" value="1"/>
</dbReference>
<dbReference type="PANTHER" id="PTHR32002">
    <property type="entry name" value="PROTEIN NLP8"/>
    <property type="match status" value="1"/>
</dbReference>
<dbReference type="InterPro" id="IPR053793">
    <property type="entry name" value="PB1-like"/>
</dbReference>
<keyword evidence="4" id="KW-0539">Nucleus</keyword>
<accession>A0ABC8UEC3</accession>
<dbReference type="CDD" id="cd06407">
    <property type="entry name" value="PB1_NLP"/>
    <property type="match status" value="1"/>
</dbReference>
<feature type="region of interest" description="Disordered" evidence="5">
    <location>
        <begin position="696"/>
        <end position="746"/>
    </location>
</feature>
<protein>
    <submittedName>
        <fullName evidence="8">Uncharacterized protein</fullName>
    </submittedName>
</protein>
<dbReference type="InterPro" id="IPR034891">
    <property type="entry name" value="PB1_NLP"/>
</dbReference>
<feature type="compositionally biased region" description="Polar residues" evidence="5">
    <location>
        <begin position="505"/>
        <end position="520"/>
    </location>
</feature>
<evidence type="ECO:0000256" key="1">
    <source>
        <dbReference type="ARBA" id="ARBA00023015"/>
    </source>
</evidence>
<evidence type="ECO:0000259" key="7">
    <source>
        <dbReference type="PROSITE" id="PS51745"/>
    </source>
</evidence>
<feature type="region of interest" description="Disordered" evidence="5">
    <location>
        <begin position="568"/>
        <end position="610"/>
    </location>
</feature>
<dbReference type="Pfam" id="PF02042">
    <property type="entry name" value="RWP-RK"/>
    <property type="match status" value="1"/>
</dbReference>
<feature type="domain" description="PB1" evidence="7">
    <location>
        <begin position="824"/>
        <end position="907"/>
    </location>
</feature>
<keyword evidence="2" id="KW-0238">DNA-binding</keyword>
<evidence type="ECO:0000256" key="2">
    <source>
        <dbReference type="ARBA" id="ARBA00023125"/>
    </source>
</evidence>
<evidence type="ECO:0000256" key="3">
    <source>
        <dbReference type="ARBA" id="ARBA00023163"/>
    </source>
</evidence>
<evidence type="ECO:0000256" key="4">
    <source>
        <dbReference type="ARBA" id="ARBA00023242"/>
    </source>
</evidence>
<dbReference type="Pfam" id="PF22922">
    <property type="entry name" value="GAF_NLP"/>
    <property type="match status" value="2"/>
</dbReference>
<dbReference type="Pfam" id="PF00564">
    <property type="entry name" value="PB1"/>
    <property type="match status" value="1"/>
</dbReference>
<dbReference type="EMBL" id="CAUOFW020007180">
    <property type="protein sequence ID" value="CAK9177916.1"/>
    <property type="molecule type" value="Genomic_DNA"/>
</dbReference>
<evidence type="ECO:0000256" key="5">
    <source>
        <dbReference type="SAM" id="MobiDB-lite"/>
    </source>
</evidence>
<keyword evidence="3" id="KW-0804">Transcription</keyword>
<proteinExistence type="predicted"/>
<dbReference type="AlphaFoldDB" id="A0ABC8UEC3"/>
<dbReference type="PROSITE" id="PS51519">
    <property type="entry name" value="RWP_RK"/>
    <property type="match status" value="1"/>
</dbReference>
<dbReference type="SMART" id="SM00666">
    <property type="entry name" value="PB1"/>
    <property type="match status" value="1"/>
</dbReference>
<dbReference type="SUPFAM" id="SSF54277">
    <property type="entry name" value="CAD &amp; PB1 domains"/>
    <property type="match status" value="1"/>
</dbReference>
<dbReference type="PROSITE" id="PS51745">
    <property type="entry name" value="PB1"/>
    <property type="match status" value="1"/>
</dbReference>
<feature type="region of interest" description="Disordered" evidence="5">
    <location>
        <begin position="491"/>
        <end position="527"/>
    </location>
</feature>